<dbReference type="PIRSF" id="PIRSF006066">
    <property type="entry name" value="HI0050"/>
    <property type="match status" value="1"/>
</dbReference>
<evidence type="ECO:0000259" key="8">
    <source>
        <dbReference type="Pfam" id="PF06808"/>
    </source>
</evidence>
<dbReference type="InterPro" id="IPR004681">
    <property type="entry name" value="TRAP_DctM"/>
</dbReference>
<feature type="transmembrane region" description="Helical" evidence="7">
    <location>
        <begin position="132"/>
        <end position="153"/>
    </location>
</feature>
<evidence type="ECO:0000313" key="9">
    <source>
        <dbReference type="EMBL" id="GHE02323.1"/>
    </source>
</evidence>
<comment type="subunit">
    <text evidence="7">The complex comprises the extracytoplasmic solute receptor protein and the two transmembrane proteins.</text>
</comment>
<sequence>MTASLIGFAVVLALSFLGVPLAFASLLVGVAGFAAYRGFDAATAVASNWIVDAATNYGLSVVPLFILMGVFIHRAKVSDELYEACHAWMGGFKGGLAGATVFACAGFAAVCGSSLATAATMSRVAMPPMRRYGYNDALSAGTIAAGGTLGIMIPPSVPMAIYGIVASQDIGKLFIAGIIPGLLLVTLFLISVRIVVALRPSWGPQGEPLGLADRIRRSWVTWPILILFAVVLGGIYAGVFTPTESAAVGAFGSYLFAFARGRLRRLPEILDAFAETIKTTGMIFAIVFSGLIFSQFINITGMPYQLVNLVSGPGHAVGPTGLVLGICAICLVMGMVFDSLAILLLVVPVFLPSLAATHVDMIWFGIVIVVLIEMGLITPPIGMNVFTVKAVVPDIPLERIFLGVSPFIGAMAAAIVLLFAFPAIATWLPTMMH</sequence>
<feature type="transmembrane region" description="Helical" evidence="7">
    <location>
        <begin position="95"/>
        <end position="120"/>
    </location>
</feature>
<name>A0AAN4URI3_9RHOB</name>
<dbReference type="RefSeq" id="WP_035841296.1">
    <property type="nucleotide sequence ID" value="NZ_BNAB01000009.1"/>
</dbReference>
<evidence type="ECO:0000256" key="5">
    <source>
        <dbReference type="ARBA" id="ARBA00022989"/>
    </source>
</evidence>
<dbReference type="AlphaFoldDB" id="A0AAN4URI3"/>
<comment type="caution">
    <text evidence="9">The sequence shown here is derived from an EMBL/GenBank/DDBJ whole genome shotgun (WGS) entry which is preliminary data.</text>
</comment>
<keyword evidence="7" id="KW-0813">Transport</keyword>
<organism evidence="9 12">
    <name type="scientific">Allgaiera indica</name>
    <dbReference type="NCBI Taxonomy" id="765699"/>
    <lineage>
        <taxon>Bacteria</taxon>
        <taxon>Pseudomonadati</taxon>
        <taxon>Pseudomonadota</taxon>
        <taxon>Alphaproteobacteria</taxon>
        <taxon>Rhodobacterales</taxon>
        <taxon>Paracoccaceae</taxon>
        <taxon>Allgaiera</taxon>
    </lineage>
</organism>
<dbReference type="Proteomes" id="UP000199541">
    <property type="component" value="Unassembled WGS sequence"/>
</dbReference>
<evidence type="ECO:0000256" key="4">
    <source>
        <dbReference type="ARBA" id="ARBA00022692"/>
    </source>
</evidence>
<keyword evidence="6 7" id="KW-0472">Membrane</keyword>
<dbReference type="InterPro" id="IPR010656">
    <property type="entry name" value="DctM"/>
</dbReference>
<keyword evidence="4 7" id="KW-0812">Transmembrane</keyword>
<reference evidence="10 11" key="2">
    <citation type="submission" date="2016-10" db="EMBL/GenBank/DDBJ databases">
        <authorList>
            <person name="Varghese N."/>
            <person name="Submissions S."/>
        </authorList>
    </citation>
    <scope>NUCLEOTIDE SEQUENCE [LARGE SCALE GENOMIC DNA]</scope>
    <source>
        <strain evidence="10 11">DSM 24802</strain>
    </source>
</reference>
<feature type="domain" description="TRAP C4-dicarboxylate transport system permease DctM subunit" evidence="8">
    <location>
        <begin position="8"/>
        <end position="424"/>
    </location>
</feature>
<evidence type="ECO:0000256" key="3">
    <source>
        <dbReference type="ARBA" id="ARBA00022519"/>
    </source>
</evidence>
<evidence type="ECO:0000256" key="7">
    <source>
        <dbReference type="RuleBase" id="RU369079"/>
    </source>
</evidence>
<feature type="transmembrane region" description="Helical" evidence="7">
    <location>
        <begin position="173"/>
        <end position="198"/>
    </location>
</feature>
<evidence type="ECO:0000256" key="2">
    <source>
        <dbReference type="ARBA" id="ARBA00022475"/>
    </source>
</evidence>
<feature type="transmembrane region" description="Helical" evidence="7">
    <location>
        <begin position="322"/>
        <end position="350"/>
    </location>
</feature>
<feature type="transmembrane region" description="Helical" evidence="7">
    <location>
        <begin position="6"/>
        <end position="36"/>
    </location>
</feature>
<comment type="subcellular location">
    <subcellularLocation>
        <location evidence="1 7">Cell inner membrane</location>
        <topology evidence="1 7">Multi-pass membrane protein</topology>
    </subcellularLocation>
</comment>
<keyword evidence="2" id="KW-1003">Cell membrane</keyword>
<dbReference type="GO" id="GO:0005886">
    <property type="term" value="C:plasma membrane"/>
    <property type="evidence" value="ECO:0007669"/>
    <property type="project" value="UniProtKB-SubCell"/>
</dbReference>
<reference evidence="9" key="3">
    <citation type="submission" date="2023-06" db="EMBL/GenBank/DDBJ databases">
        <authorList>
            <person name="Sun Q."/>
            <person name="Zhou Y."/>
        </authorList>
    </citation>
    <scope>NUCLEOTIDE SEQUENCE</scope>
    <source>
        <strain evidence="9">CGMCC 1.10859</strain>
    </source>
</reference>
<feature type="transmembrane region" description="Helical" evidence="7">
    <location>
        <begin position="57"/>
        <end position="75"/>
    </location>
</feature>
<feature type="transmembrane region" description="Helical" evidence="7">
    <location>
        <begin position="362"/>
        <end position="381"/>
    </location>
</feature>
<dbReference type="Pfam" id="PF06808">
    <property type="entry name" value="DctM"/>
    <property type="match status" value="1"/>
</dbReference>
<dbReference type="PANTHER" id="PTHR33362">
    <property type="entry name" value="SIALIC ACID TRAP TRANSPORTER PERMEASE PROTEIN SIAT-RELATED"/>
    <property type="match status" value="1"/>
</dbReference>
<gene>
    <name evidence="9" type="ORF">GCM10008024_21320</name>
    <name evidence="10" type="ORF">SAMN05444006_1533</name>
</gene>
<reference evidence="9" key="1">
    <citation type="journal article" date="2014" name="Int. J. Syst. Evol. Microbiol.">
        <title>Complete genome sequence of Corynebacterium casei LMG S-19264T (=DSM 44701T), isolated from a smear-ripened cheese.</title>
        <authorList>
            <consortium name="US DOE Joint Genome Institute (JGI-PGF)"/>
            <person name="Walter F."/>
            <person name="Albersmeier A."/>
            <person name="Kalinowski J."/>
            <person name="Ruckert C."/>
        </authorList>
    </citation>
    <scope>NUCLEOTIDE SEQUENCE</scope>
    <source>
        <strain evidence="9">CGMCC 1.10859</strain>
    </source>
</reference>
<accession>A0AAN4URI3</accession>
<evidence type="ECO:0000256" key="1">
    <source>
        <dbReference type="ARBA" id="ARBA00004429"/>
    </source>
</evidence>
<comment type="similarity">
    <text evidence="7">Belongs to the TRAP transporter large permease family.</text>
</comment>
<feature type="transmembrane region" description="Helical" evidence="7">
    <location>
        <begin position="245"/>
        <end position="263"/>
    </location>
</feature>
<dbReference type="GO" id="GO:0022857">
    <property type="term" value="F:transmembrane transporter activity"/>
    <property type="evidence" value="ECO:0007669"/>
    <property type="project" value="UniProtKB-UniRule"/>
</dbReference>
<evidence type="ECO:0000313" key="11">
    <source>
        <dbReference type="Proteomes" id="UP000199541"/>
    </source>
</evidence>
<evidence type="ECO:0000313" key="12">
    <source>
        <dbReference type="Proteomes" id="UP000634647"/>
    </source>
</evidence>
<feature type="transmembrane region" description="Helical" evidence="7">
    <location>
        <begin position="219"/>
        <end position="239"/>
    </location>
</feature>
<evidence type="ECO:0000313" key="10">
    <source>
        <dbReference type="EMBL" id="SDX95997.1"/>
    </source>
</evidence>
<proteinExistence type="inferred from homology"/>
<comment type="function">
    <text evidence="7">Part of the tripartite ATP-independent periplasmic (TRAP) transport system.</text>
</comment>
<keyword evidence="3 7" id="KW-0997">Cell inner membrane</keyword>
<keyword evidence="11" id="KW-1185">Reference proteome</keyword>
<feature type="transmembrane region" description="Helical" evidence="7">
    <location>
        <begin position="401"/>
        <end position="428"/>
    </location>
</feature>
<dbReference type="Proteomes" id="UP000634647">
    <property type="component" value="Unassembled WGS sequence"/>
</dbReference>
<feature type="transmembrane region" description="Helical" evidence="7">
    <location>
        <begin position="283"/>
        <end position="302"/>
    </location>
</feature>
<keyword evidence="5 7" id="KW-1133">Transmembrane helix</keyword>
<dbReference type="PANTHER" id="PTHR33362:SF5">
    <property type="entry name" value="C4-DICARBOXYLATE TRAP TRANSPORTER LARGE PERMEASE PROTEIN DCTM"/>
    <property type="match status" value="1"/>
</dbReference>
<evidence type="ECO:0000256" key="6">
    <source>
        <dbReference type="ARBA" id="ARBA00023136"/>
    </source>
</evidence>
<dbReference type="EMBL" id="BNAB01000009">
    <property type="protein sequence ID" value="GHE02323.1"/>
    <property type="molecule type" value="Genomic_DNA"/>
</dbReference>
<protein>
    <recommendedName>
        <fullName evidence="7">TRAP transporter large permease protein</fullName>
    </recommendedName>
</protein>
<dbReference type="EMBL" id="FNOB01000053">
    <property type="protein sequence ID" value="SDX95997.1"/>
    <property type="molecule type" value="Genomic_DNA"/>
</dbReference>
<dbReference type="NCBIfam" id="TIGR00786">
    <property type="entry name" value="dctM"/>
    <property type="match status" value="1"/>
</dbReference>